<feature type="chain" id="PRO_5044247809" description="WAP domain-containing protein" evidence="1">
    <location>
        <begin position="23"/>
        <end position="79"/>
    </location>
</feature>
<name>A0AAY5K6W1_ESOLU</name>
<dbReference type="Gene3D" id="4.10.75.10">
    <property type="entry name" value="Elafin-like"/>
    <property type="match status" value="1"/>
</dbReference>
<keyword evidence="1" id="KW-0732">Signal</keyword>
<dbReference type="SMART" id="SM00217">
    <property type="entry name" value="WAP"/>
    <property type="match status" value="1"/>
</dbReference>
<dbReference type="InterPro" id="IPR036645">
    <property type="entry name" value="Elafin-like_sf"/>
</dbReference>
<organism evidence="3 4">
    <name type="scientific">Esox lucius</name>
    <name type="common">Northern pike</name>
    <dbReference type="NCBI Taxonomy" id="8010"/>
    <lineage>
        <taxon>Eukaryota</taxon>
        <taxon>Metazoa</taxon>
        <taxon>Chordata</taxon>
        <taxon>Craniata</taxon>
        <taxon>Vertebrata</taxon>
        <taxon>Euteleostomi</taxon>
        <taxon>Actinopterygii</taxon>
        <taxon>Neopterygii</taxon>
        <taxon>Teleostei</taxon>
        <taxon>Protacanthopterygii</taxon>
        <taxon>Esociformes</taxon>
        <taxon>Esocidae</taxon>
        <taxon>Esox</taxon>
    </lineage>
</organism>
<dbReference type="GO" id="GO:0005576">
    <property type="term" value="C:extracellular region"/>
    <property type="evidence" value="ECO:0007669"/>
    <property type="project" value="InterPro"/>
</dbReference>
<evidence type="ECO:0000313" key="3">
    <source>
        <dbReference type="Ensembl" id="ENSELUP00000084511.1"/>
    </source>
</evidence>
<evidence type="ECO:0000313" key="4">
    <source>
        <dbReference type="Proteomes" id="UP000265140"/>
    </source>
</evidence>
<sequence>FKTMFSLFLVGVLLDLSQEFTAKPGSCPGVVVESPRNTQCKWDSDCPGWQKCCQREGPSLCTDPEPTGEHKPQIKCCSQ</sequence>
<feature type="domain" description="WAP" evidence="2">
    <location>
        <begin position="20"/>
        <end position="65"/>
    </location>
</feature>
<proteinExistence type="predicted"/>
<reference evidence="3" key="3">
    <citation type="submission" date="2025-09" db="UniProtKB">
        <authorList>
            <consortium name="Ensembl"/>
        </authorList>
    </citation>
    <scope>IDENTIFICATION</scope>
</reference>
<dbReference type="GeneTree" id="ENSGT00940000179338"/>
<protein>
    <recommendedName>
        <fullName evidence="2">WAP domain-containing protein</fullName>
    </recommendedName>
</protein>
<dbReference type="SUPFAM" id="SSF57256">
    <property type="entry name" value="Elafin-like"/>
    <property type="match status" value="1"/>
</dbReference>
<dbReference type="Proteomes" id="UP000265140">
    <property type="component" value="Chromosome 7"/>
</dbReference>
<dbReference type="PROSITE" id="PS51390">
    <property type="entry name" value="WAP"/>
    <property type="match status" value="1"/>
</dbReference>
<reference evidence="3 4" key="1">
    <citation type="submission" date="2020-02" db="EMBL/GenBank/DDBJ databases">
        <title>Esox lucius (northern pike) genome, fEsoLuc1, primary haplotype.</title>
        <authorList>
            <person name="Myers G."/>
            <person name="Karagic N."/>
            <person name="Meyer A."/>
            <person name="Pippel M."/>
            <person name="Reichard M."/>
            <person name="Winkler S."/>
            <person name="Tracey A."/>
            <person name="Sims Y."/>
            <person name="Howe K."/>
            <person name="Rhie A."/>
            <person name="Formenti G."/>
            <person name="Durbin R."/>
            <person name="Fedrigo O."/>
            <person name="Jarvis E.D."/>
        </authorList>
    </citation>
    <scope>NUCLEOTIDE SEQUENCE [LARGE SCALE GENOMIC DNA]</scope>
</reference>
<keyword evidence="4" id="KW-1185">Reference proteome</keyword>
<evidence type="ECO:0000259" key="2">
    <source>
        <dbReference type="PROSITE" id="PS51390"/>
    </source>
</evidence>
<dbReference type="Ensembl" id="ENSELUT00000092410.1">
    <property type="protein sequence ID" value="ENSELUP00000084511.1"/>
    <property type="gene ID" value="ENSELUG00000036513.1"/>
</dbReference>
<reference evidence="3" key="2">
    <citation type="submission" date="2025-08" db="UniProtKB">
        <authorList>
            <consortium name="Ensembl"/>
        </authorList>
    </citation>
    <scope>IDENTIFICATION</scope>
</reference>
<dbReference type="GO" id="GO:0030414">
    <property type="term" value="F:peptidase inhibitor activity"/>
    <property type="evidence" value="ECO:0007669"/>
    <property type="project" value="InterPro"/>
</dbReference>
<dbReference type="AlphaFoldDB" id="A0AAY5K6W1"/>
<accession>A0AAY5K6W1</accession>
<dbReference type="InterPro" id="IPR008197">
    <property type="entry name" value="WAP_dom"/>
</dbReference>
<feature type="signal peptide" evidence="1">
    <location>
        <begin position="1"/>
        <end position="22"/>
    </location>
</feature>
<dbReference type="Pfam" id="PF00095">
    <property type="entry name" value="WAP"/>
    <property type="match status" value="1"/>
</dbReference>
<evidence type="ECO:0000256" key="1">
    <source>
        <dbReference type="SAM" id="SignalP"/>
    </source>
</evidence>